<keyword evidence="2" id="KW-0238">DNA-binding</keyword>
<dbReference type="Gene3D" id="1.20.120.530">
    <property type="entry name" value="GntR ligand-binding domain-like"/>
    <property type="match status" value="1"/>
</dbReference>
<dbReference type="Pfam" id="PF00392">
    <property type="entry name" value="GntR"/>
    <property type="match status" value="1"/>
</dbReference>
<dbReference type="InterPro" id="IPR011711">
    <property type="entry name" value="GntR_C"/>
</dbReference>
<dbReference type="PROSITE" id="PS50949">
    <property type="entry name" value="HTH_GNTR"/>
    <property type="match status" value="1"/>
</dbReference>
<evidence type="ECO:0000256" key="3">
    <source>
        <dbReference type="ARBA" id="ARBA00023163"/>
    </source>
</evidence>
<proteinExistence type="predicted"/>
<keyword evidence="6" id="KW-1185">Reference proteome</keyword>
<feature type="domain" description="HTH gntR-type" evidence="4">
    <location>
        <begin position="7"/>
        <end position="74"/>
    </location>
</feature>
<dbReference type="PANTHER" id="PTHR43537">
    <property type="entry name" value="TRANSCRIPTIONAL REGULATOR, GNTR FAMILY"/>
    <property type="match status" value="1"/>
</dbReference>
<dbReference type="InterPro" id="IPR008920">
    <property type="entry name" value="TF_FadR/GntR_C"/>
</dbReference>
<dbReference type="KEGG" id="hadh:FRZ61_36350"/>
<dbReference type="Pfam" id="PF07729">
    <property type="entry name" value="FCD"/>
    <property type="match status" value="1"/>
</dbReference>
<organism evidence="5 6">
    <name type="scientific">Hypericibacter adhaerens</name>
    <dbReference type="NCBI Taxonomy" id="2602016"/>
    <lineage>
        <taxon>Bacteria</taxon>
        <taxon>Pseudomonadati</taxon>
        <taxon>Pseudomonadota</taxon>
        <taxon>Alphaproteobacteria</taxon>
        <taxon>Rhodospirillales</taxon>
        <taxon>Dongiaceae</taxon>
        <taxon>Hypericibacter</taxon>
    </lineage>
</organism>
<keyword evidence="1" id="KW-0805">Transcription regulation</keyword>
<dbReference type="GO" id="GO:0003700">
    <property type="term" value="F:DNA-binding transcription factor activity"/>
    <property type="evidence" value="ECO:0007669"/>
    <property type="project" value="InterPro"/>
</dbReference>
<dbReference type="SMART" id="SM00345">
    <property type="entry name" value="HTH_GNTR"/>
    <property type="match status" value="1"/>
</dbReference>
<accession>A0A5J6N8Q1</accession>
<keyword evidence="3" id="KW-0804">Transcription</keyword>
<evidence type="ECO:0000313" key="6">
    <source>
        <dbReference type="Proteomes" id="UP000325797"/>
    </source>
</evidence>
<dbReference type="Proteomes" id="UP000325797">
    <property type="component" value="Chromosome"/>
</dbReference>
<dbReference type="Gene3D" id="1.10.10.10">
    <property type="entry name" value="Winged helix-like DNA-binding domain superfamily/Winged helix DNA-binding domain"/>
    <property type="match status" value="1"/>
</dbReference>
<dbReference type="InterPro" id="IPR000524">
    <property type="entry name" value="Tscrpt_reg_HTH_GntR"/>
</dbReference>
<evidence type="ECO:0000256" key="2">
    <source>
        <dbReference type="ARBA" id="ARBA00023125"/>
    </source>
</evidence>
<dbReference type="AlphaFoldDB" id="A0A5J6N8Q1"/>
<dbReference type="SUPFAM" id="SSF46785">
    <property type="entry name" value="Winged helix' DNA-binding domain"/>
    <property type="match status" value="1"/>
</dbReference>
<reference evidence="5 6" key="1">
    <citation type="submission" date="2019-08" db="EMBL/GenBank/DDBJ databases">
        <title>Hyperibacter terrae gen. nov., sp. nov. and Hyperibacter viscosus sp. nov., two new members in the family Rhodospirillaceae isolated from the rhizosphere of Hypericum perforatum.</title>
        <authorList>
            <person name="Noviana Z."/>
        </authorList>
    </citation>
    <scope>NUCLEOTIDE SEQUENCE [LARGE SCALE GENOMIC DNA]</scope>
    <source>
        <strain evidence="5 6">R5959</strain>
    </source>
</reference>
<evidence type="ECO:0000313" key="5">
    <source>
        <dbReference type="EMBL" id="QEX23696.1"/>
    </source>
</evidence>
<dbReference type="InterPro" id="IPR036388">
    <property type="entry name" value="WH-like_DNA-bd_sf"/>
</dbReference>
<protein>
    <submittedName>
        <fullName evidence="5">GntR family transcriptional regulator</fullName>
    </submittedName>
</protein>
<evidence type="ECO:0000256" key="1">
    <source>
        <dbReference type="ARBA" id="ARBA00023015"/>
    </source>
</evidence>
<name>A0A5J6N8Q1_9PROT</name>
<evidence type="ECO:0000259" key="4">
    <source>
        <dbReference type="PROSITE" id="PS50949"/>
    </source>
</evidence>
<dbReference type="PANTHER" id="PTHR43537:SF20">
    <property type="entry name" value="HTH-TYPE TRANSCRIPTIONAL REPRESSOR GLAR"/>
    <property type="match status" value="1"/>
</dbReference>
<dbReference type="GO" id="GO:0003677">
    <property type="term" value="F:DNA binding"/>
    <property type="evidence" value="ECO:0007669"/>
    <property type="project" value="UniProtKB-KW"/>
</dbReference>
<dbReference type="SUPFAM" id="SSF48008">
    <property type="entry name" value="GntR ligand-binding domain-like"/>
    <property type="match status" value="1"/>
</dbReference>
<dbReference type="OrthoDB" id="8638122at2"/>
<gene>
    <name evidence="5" type="ORF">FRZ61_36350</name>
</gene>
<sequence length="233" mass="25813">MARDSAVNLTQGAYEQLRADLLACRILPGSRLKIQELCNRLSVSLGAIREALSRLTSEGLVVAEPQRGFRAAPISEADLQDLTKVRIEIESLCLRRAIEVGDVDWEARLVAAFHRLSRTPERVEADPARSSDEWAEAHAAFHTALADGCDSPWLLRLRRQLYDQSERYRRLSVPLTTRTRNIGAEHQAIVDATLARDADKAVALLSAHLSATTRILLTATLEGEAEKQRELAG</sequence>
<dbReference type="InterPro" id="IPR036390">
    <property type="entry name" value="WH_DNA-bd_sf"/>
</dbReference>
<dbReference type="EMBL" id="CP042582">
    <property type="protein sequence ID" value="QEX23696.1"/>
    <property type="molecule type" value="Genomic_DNA"/>
</dbReference>
<dbReference type="SMART" id="SM00895">
    <property type="entry name" value="FCD"/>
    <property type="match status" value="1"/>
</dbReference>